<gene>
    <name evidence="2" type="ORF">APU01nite_21210</name>
    <name evidence="3" type="ORF">SAMN04488100_1467</name>
</gene>
<dbReference type="Proteomes" id="UP000198548">
    <property type="component" value="Unassembled WGS sequence"/>
</dbReference>
<feature type="transmembrane region" description="Helical" evidence="1">
    <location>
        <begin position="7"/>
        <end position="24"/>
    </location>
</feature>
<keyword evidence="1" id="KW-0472">Membrane</keyword>
<dbReference type="AlphaFoldDB" id="A0A1H7X6W6"/>
<name>A0A1H7X6W6_9LACT</name>
<evidence type="ECO:0000313" key="5">
    <source>
        <dbReference type="Proteomes" id="UP000321425"/>
    </source>
</evidence>
<dbReference type="EMBL" id="FOBL01000046">
    <property type="protein sequence ID" value="SEM29421.1"/>
    <property type="molecule type" value="Genomic_DNA"/>
</dbReference>
<accession>A0A1H7X6W6</accession>
<organism evidence="3 4">
    <name type="scientific">Alkalibacterium putridalgicola</name>
    <dbReference type="NCBI Taxonomy" id="426703"/>
    <lineage>
        <taxon>Bacteria</taxon>
        <taxon>Bacillati</taxon>
        <taxon>Bacillota</taxon>
        <taxon>Bacilli</taxon>
        <taxon>Lactobacillales</taxon>
        <taxon>Carnobacteriaceae</taxon>
        <taxon>Alkalibacterium</taxon>
    </lineage>
</organism>
<evidence type="ECO:0000256" key="1">
    <source>
        <dbReference type="SAM" id="Phobius"/>
    </source>
</evidence>
<evidence type="ECO:0000313" key="3">
    <source>
        <dbReference type="EMBL" id="SEM29421.1"/>
    </source>
</evidence>
<keyword evidence="5" id="KW-1185">Reference proteome</keyword>
<keyword evidence="1" id="KW-0812">Transmembrane</keyword>
<feature type="transmembrane region" description="Helical" evidence="1">
    <location>
        <begin position="60"/>
        <end position="81"/>
    </location>
</feature>
<dbReference type="EMBL" id="BJUX01000032">
    <property type="protein sequence ID" value="GEK90082.1"/>
    <property type="molecule type" value="Genomic_DNA"/>
</dbReference>
<proteinExistence type="predicted"/>
<keyword evidence="1" id="KW-1133">Transmembrane helix</keyword>
<reference evidence="3 4" key="1">
    <citation type="submission" date="2016-10" db="EMBL/GenBank/DDBJ databases">
        <authorList>
            <person name="de Groot N.N."/>
        </authorList>
    </citation>
    <scope>NUCLEOTIDE SEQUENCE [LARGE SCALE GENOMIC DNA]</scope>
    <source>
        <strain evidence="3 4">DSM 19182</strain>
    </source>
</reference>
<dbReference type="RefSeq" id="WP_091489893.1">
    <property type="nucleotide sequence ID" value="NZ_BJUX01000032.1"/>
</dbReference>
<reference evidence="2 5" key="2">
    <citation type="submission" date="2019-07" db="EMBL/GenBank/DDBJ databases">
        <title>Whole genome shotgun sequence of Alkalibacterium putridalgicola NBRC 103243.</title>
        <authorList>
            <person name="Hosoyama A."/>
            <person name="Uohara A."/>
            <person name="Ohji S."/>
            <person name="Ichikawa N."/>
        </authorList>
    </citation>
    <scope>NUCLEOTIDE SEQUENCE [LARGE SCALE GENOMIC DNA]</scope>
    <source>
        <strain evidence="2 5">NBRC 103243</strain>
    </source>
</reference>
<protein>
    <submittedName>
        <fullName evidence="3">Uncharacterized protein</fullName>
    </submittedName>
</protein>
<evidence type="ECO:0000313" key="2">
    <source>
        <dbReference type="EMBL" id="GEK90082.1"/>
    </source>
</evidence>
<sequence length="122" mass="13538">MAILTPFVILFSLGIIVLQVLGIVKAAQKNYASTFVTMYRGLNVAALLKEKEPEDERIKSLIILNSSVNMLLILALVYLYFSQGVTGDHVLVIALGTLLINFLTQKLVDWRITKIIKQSAGF</sequence>
<dbReference type="Proteomes" id="UP000321425">
    <property type="component" value="Unassembled WGS sequence"/>
</dbReference>
<feature type="transmembrane region" description="Helical" evidence="1">
    <location>
        <begin position="87"/>
        <end position="104"/>
    </location>
</feature>
<dbReference type="OrthoDB" id="2166493at2"/>
<evidence type="ECO:0000313" key="4">
    <source>
        <dbReference type="Proteomes" id="UP000198548"/>
    </source>
</evidence>